<reference evidence="4" key="1">
    <citation type="submission" date="2025-08" db="UniProtKB">
        <authorList>
            <consortium name="RefSeq"/>
        </authorList>
    </citation>
    <scope>IDENTIFICATION</scope>
    <source>
        <tissue evidence="4">Whole organism</tissue>
    </source>
</reference>
<protein>
    <submittedName>
        <fullName evidence="4">Uncharacterized protein LOC108680377</fullName>
    </submittedName>
</protein>
<dbReference type="RefSeq" id="XP_018024675.2">
    <property type="nucleotide sequence ID" value="XM_018169186.2"/>
</dbReference>
<keyword evidence="3" id="KW-1185">Reference proteome</keyword>
<feature type="compositionally biased region" description="Polar residues" evidence="1">
    <location>
        <begin position="117"/>
        <end position="140"/>
    </location>
</feature>
<feature type="compositionally biased region" description="Basic and acidic residues" evidence="1">
    <location>
        <begin position="241"/>
        <end position="260"/>
    </location>
</feature>
<feature type="compositionally biased region" description="Low complexity" evidence="1">
    <location>
        <begin position="480"/>
        <end position="529"/>
    </location>
</feature>
<feature type="compositionally biased region" description="Low complexity" evidence="1">
    <location>
        <begin position="377"/>
        <end position="394"/>
    </location>
</feature>
<gene>
    <name evidence="4" type="primary">LOC108680377</name>
</gene>
<dbReference type="OrthoDB" id="440385at2759"/>
<feature type="compositionally biased region" description="Pro residues" evidence="1">
    <location>
        <begin position="530"/>
        <end position="544"/>
    </location>
</feature>
<dbReference type="KEGG" id="hazt:108680377"/>
<feature type="compositionally biased region" description="Polar residues" evidence="1">
    <location>
        <begin position="556"/>
        <end position="565"/>
    </location>
</feature>
<feature type="region of interest" description="Disordered" evidence="1">
    <location>
        <begin position="1252"/>
        <end position="1336"/>
    </location>
</feature>
<evidence type="ECO:0000313" key="3">
    <source>
        <dbReference type="Proteomes" id="UP000694843"/>
    </source>
</evidence>
<feature type="transmembrane region" description="Helical" evidence="2">
    <location>
        <begin position="40"/>
        <end position="59"/>
    </location>
</feature>
<feature type="region of interest" description="Disordered" evidence="1">
    <location>
        <begin position="769"/>
        <end position="881"/>
    </location>
</feature>
<feature type="compositionally biased region" description="Polar residues" evidence="1">
    <location>
        <begin position="400"/>
        <end position="415"/>
    </location>
</feature>
<accession>A0A8B7PF98</accession>
<feature type="compositionally biased region" description="Polar residues" evidence="1">
    <location>
        <begin position="846"/>
        <end position="859"/>
    </location>
</feature>
<organism evidence="3 4">
    <name type="scientific">Hyalella azteca</name>
    <name type="common">Amphipod</name>
    <dbReference type="NCBI Taxonomy" id="294128"/>
    <lineage>
        <taxon>Eukaryota</taxon>
        <taxon>Metazoa</taxon>
        <taxon>Ecdysozoa</taxon>
        <taxon>Arthropoda</taxon>
        <taxon>Crustacea</taxon>
        <taxon>Multicrustacea</taxon>
        <taxon>Malacostraca</taxon>
        <taxon>Eumalacostraca</taxon>
        <taxon>Peracarida</taxon>
        <taxon>Amphipoda</taxon>
        <taxon>Senticaudata</taxon>
        <taxon>Talitrida</taxon>
        <taxon>Talitroidea</taxon>
        <taxon>Hyalellidae</taxon>
        <taxon>Hyalella</taxon>
    </lineage>
</organism>
<keyword evidence="2" id="KW-0812">Transmembrane</keyword>
<dbReference type="GeneID" id="108680377"/>
<feature type="compositionally biased region" description="Polar residues" evidence="1">
    <location>
        <begin position="655"/>
        <end position="668"/>
    </location>
</feature>
<feature type="compositionally biased region" description="Polar residues" evidence="1">
    <location>
        <begin position="1138"/>
        <end position="1148"/>
    </location>
</feature>
<feature type="region of interest" description="Disordered" evidence="1">
    <location>
        <begin position="1111"/>
        <end position="1181"/>
    </location>
</feature>
<feature type="compositionally biased region" description="Polar residues" evidence="1">
    <location>
        <begin position="292"/>
        <end position="309"/>
    </location>
</feature>
<feature type="region of interest" description="Disordered" evidence="1">
    <location>
        <begin position="480"/>
        <end position="671"/>
    </location>
</feature>
<feature type="compositionally biased region" description="Polar residues" evidence="1">
    <location>
        <begin position="188"/>
        <end position="199"/>
    </location>
</feature>
<feature type="region of interest" description="Disordered" evidence="1">
    <location>
        <begin position="1383"/>
        <end position="1424"/>
    </location>
</feature>
<feature type="compositionally biased region" description="Pro residues" evidence="1">
    <location>
        <begin position="596"/>
        <end position="607"/>
    </location>
</feature>
<keyword evidence="2" id="KW-0472">Membrane</keyword>
<feature type="compositionally biased region" description="Basic and acidic residues" evidence="1">
    <location>
        <begin position="633"/>
        <end position="646"/>
    </location>
</feature>
<feature type="compositionally biased region" description="Basic and acidic residues" evidence="1">
    <location>
        <begin position="214"/>
        <end position="231"/>
    </location>
</feature>
<feature type="region of interest" description="Disordered" evidence="1">
    <location>
        <begin position="680"/>
        <end position="699"/>
    </location>
</feature>
<feature type="compositionally biased region" description="Acidic residues" evidence="1">
    <location>
        <begin position="1415"/>
        <end position="1424"/>
    </location>
</feature>
<feature type="compositionally biased region" description="Basic and acidic residues" evidence="1">
    <location>
        <begin position="1111"/>
        <end position="1128"/>
    </location>
</feature>
<keyword evidence="2" id="KW-1133">Transmembrane helix</keyword>
<evidence type="ECO:0000256" key="2">
    <source>
        <dbReference type="SAM" id="Phobius"/>
    </source>
</evidence>
<feature type="region of interest" description="Disordered" evidence="1">
    <location>
        <begin position="273"/>
        <end position="415"/>
    </location>
</feature>
<proteinExistence type="predicted"/>
<sequence length="1424" mass="149670">MGVGGPNVNIGGAVHDGIVKSLGTNVDGAALTIALDVVQAWAVVLTLGFTIILFFFLAFCVCSKKDDSYDDYEEFEGVRTVRVYTHTDGAEQGLWTDQTSQASSRCTMKRELPAIPNSGSGALSSQPPQQADAGQSSALQPQLGGSSGPSRPVGGVQVLPSTAAAPLMGSKGAGGSRTPHSPPPSEVGPSTSSTVSSELATRHTSHSSFGSGPVKEHQYAHLQPTKEEHPYAKVGGDPETDTEHYDDPRHVTDAPNIRSEKLQKSHYESVLDHKPATAGPENGGPLFPPSLTAPSSQKRSPSLEIQASSAIAGHTPANEELPYMTPKITQSSTSVMTSSSVMTRSHHSTASSSSVTPGLGGLSQLGEGFTAMSASADRQSQPPQPVVPQQDRSPVGGEPHQQQHFSGDSQDSRGYTSISVREPLAALKAGHQQQQLPSSIPPHMQQHQQEGYYMTVSDDSADETYACIYERGGAMTTIGSTGTTQTYAQPSLVSPSQPTTSLPPSNLPLSSSTHTTTASSSGTGGTQSPSPLPDPGGLDPPAPPSVDSLKHVLHSRQASSGSTSGVGAMSSPPLEKKGASPLPPLPQGDQHYYEAAPPPPPPPPSATSPPHSGGTSPHKSLVGSAPHSPPRMVGERPTERALEEMYAKVMKKRNSGSGASHSRGNSSEDAAELMRQSLEFAFDPPAQPGGLSPPGDVPIQTGSWNIIGVTGSQTAQAAAIAAGVVAAVQTGSDPGYETVKDYHDINYPAYETVKNGRENESEPGYETVAAKRSSTAEPGYETVTAKRSSPTEPGYETVTAKRSSPIEPGYETVAAKRSSTAEPGYETVKDRTSESQPGYETVCNIMDQSSDPGYETVSSRQDDSQPEPGYEQLHSTRRPVSECDSNYEQLKFTEQPDPGYESVKSCYESPYEQVSESPMYAEINKPPKSQPVYASVIKKSPATDATPVFSLEQEFLDASSKVISDETDDDKNGFIEEGSLPEKKYKRSLEEEAAILVSSVEESALNILSSRDKSSDSIASAYADEGKAIESLGHDLKQDEAGLVVAGSDGSDTSSDAVFSRKISYEQPTVLPGIVSLDQQLSDMITENGTVLTPDDVLINDPTNYSEAMLLKKDSGSVETDNGTRDTNKASIEVHNGSAHSSVDNSSSGREDISPEDEVCLPPPEDAYGEGSSSCIGDEVATEDYGVTQGVMAPALSVDESSAAEEVPLTPTVLSIPVPQSCYLSQDSASDFISGAPPVSPPHASLLLDADLSEHDQQASSLPPPPPLEPTLVQTSADGPDSLPPPLDEDQDFGYVPPPPDLLSDAPECDLPPPMGVMDILPTSCTDDLPPPLDAETSNVVIENGFKEAESVDCVLPPPDASQGEDMTVIVNPMAEIDELASRVAKACRDDTSPLSSPTGDLGCPPPPPPLPPQLDDDEEKTKV</sequence>
<name>A0A8B7PF98_HYAAZ</name>
<feature type="compositionally biased region" description="Pro residues" evidence="1">
    <location>
        <begin position="1404"/>
        <end position="1413"/>
    </location>
</feature>
<feature type="compositionally biased region" description="Low complexity" evidence="1">
    <location>
        <begin position="608"/>
        <end position="618"/>
    </location>
</feature>
<feature type="region of interest" description="Disordered" evidence="1">
    <location>
        <begin position="112"/>
        <end position="260"/>
    </location>
</feature>
<evidence type="ECO:0000256" key="1">
    <source>
        <dbReference type="SAM" id="MobiDB-lite"/>
    </source>
</evidence>
<feature type="compositionally biased region" description="Low complexity" evidence="1">
    <location>
        <begin position="331"/>
        <end position="354"/>
    </location>
</feature>
<dbReference type="Proteomes" id="UP000694843">
    <property type="component" value="Unplaced"/>
</dbReference>
<evidence type="ECO:0000313" key="4">
    <source>
        <dbReference type="RefSeq" id="XP_018024675.2"/>
    </source>
</evidence>